<sequence length="264" mass="29648">MFNDTNSMFDVLVASDAIGMGLNLNISRIIFSTLKKFDGVDIRDLSVSEIKQIAGRAGRYGSEFPIGEVTCLDADDLPLLHSSLDSPSPIIEKAGLFPNFDLLYMYSRLHPKYGLYKILEHFVDNAKLSANYFISDCDVLLRVASIIDELPLSLHDKYLFCISPVDVNDDISSQGLTQFATNYAKKGIVRLREIFTPGTLQVPKTQGALKELESIHKVLDLYVWLSFRLEESFPDRELAASQKAICSLLIEDFLEGLGWQKPWS</sequence>
<proteinExistence type="predicted"/>
<keyword evidence="6" id="KW-0347">Helicase</keyword>
<evidence type="ECO:0000313" key="12">
    <source>
        <dbReference type="EMBL" id="CAH9105127.1"/>
    </source>
</evidence>
<organism evidence="12 13">
    <name type="scientific">Cuscuta europaea</name>
    <name type="common">European dodder</name>
    <dbReference type="NCBI Taxonomy" id="41803"/>
    <lineage>
        <taxon>Eukaryota</taxon>
        <taxon>Viridiplantae</taxon>
        <taxon>Streptophyta</taxon>
        <taxon>Embryophyta</taxon>
        <taxon>Tracheophyta</taxon>
        <taxon>Spermatophyta</taxon>
        <taxon>Magnoliopsida</taxon>
        <taxon>eudicotyledons</taxon>
        <taxon>Gunneridae</taxon>
        <taxon>Pentapetalae</taxon>
        <taxon>asterids</taxon>
        <taxon>lamiids</taxon>
        <taxon>Solanales</taxon>
        <taxon>Convolvulaceae</taxon>
        <taxon>Cuscuteae</taxon>
        <taxon>Cuscuta</taxon>
        <taxon>Cuscuta subgen. Cuscuta</taxon>
    </lineage>
</organism>
<dbReference type="GO" id="GO:0004386">
    <property type="term" value="F:helicase activity"/>
    <property type="evidence" value="ECO:0007669"/>
    <property type="project" value="UniProtKB-KW"/>
</dbReference>
<evidence type="ECO:0000256" key="8">
    <source>
        <dbReference type="ARBA" id="ARBA00023271"/>
    </source>
</evidence>
<dbReference type="Pfam" id="PF12513">
    <property type="entry name" value="SUV3_C"/>
    <property type="match status" value="1"/>
</dbReference>
<evidence type="ECO:0000259" key="10">
    <source>
        <dbReference type="Pfam" id="PF12513"/>
    </source>
</evidence>
<keyword evidence="7" id="KW-0067">ATP-binding</keyword>
<reference evidence="12" key="1">
    <citation type="submission" date="2022-07" db="EMBL/GenBank/DDBJ databases">
        <authorList>
            <person name="Macas J."/>
            <person name="Novak P."/>
            <person name="Neumann P."/>
        </authorList>
    </citation>
    <scope>NUCLEOTIDE SEQUENCE</scope>
</reference>
<feature type="domain" description="Helicase C-terminal" evidence="9">
    <location>
        <begin position="6"/>
        <end position="61"/>
    </location>
</feature>
<comment type="caution">
    <text evidence="12">The sequence shown here is derived from an EMBL/GenBank/DDBJ whole genome shotgun (WGS) entry which is preliminary data.</text>
</comment>
<evidence type="ECO:0000259" key="9">
    <source>
        <dbReference type="Pfam" id="PF00271"/>
    </source>
</evidence>
<dbReference type="InterPro" id="IPR001650">
    <property type="entry name" value="Helicase_C-like"/>
</dbReference>
<dbReference type="Gene3D" id="3.40.50.300">
    <property type="entry name" value="P-loop containing nucleotide triphosphate hydrolases"/>
    <property type="match status" value="1"/>
</dbReference>
<dbReference type="GO" id="GO:0042645">
    <property type="term" value="C:mitochondrial nucleoid"/>
    <property type="evidence" value="ECO:0007669"/>
    <property type="project" value="UniProtKB-SubCell"/>
</dbReference>
<dbReference type="GO" id="GO:0009536">
    <property type="term" value="C:plastid"/>
    <property type="evidence" value="ECO:0007669"/>
    <property type="project" value="UniProtKB-SubCell"/>
</dbReference>
<keyword evidence="8" id="KW-0496">Mitochondrion</keyword>
<evidence type="ECO:0000256" key="7">
    <source>
        <dbReference type="ARBA" id="ARBA00022840"/>
    </source>
</evidence>
<evidence type="ECO:0000256" key="1">
    <source>
        <dbReference type="ARBA" id="ARBA00004436"/>
    </source>
</evidence>
<evidence type="ECO:0000256" key="4">
    <source>
        <dbReference type="ARBA" id="ARBA00022741"/>
    </source>
</evidence>
<dbReference type="FunFam" id="1.20.58.1080:FF:000003">
    <property type="entry name" value="DExH-box ATP-dependent RNA helicase DExH16 mitochondrial"/>
    <property type="match status" value="1"/>
</dbReference>
<evidence type="ECO:0000259" key="11">
    <source>
        <dbReference type="Pfam" id="PF18147"/>
    </source>
</evidence>
<keyword evidence="5" id="KW-0378">Hydrolase</keyword>
<evidence type="ECO:0000256" key="3">
    <source>
        <dbReference type="ARBA" id="ARBA00011661"/>
    </source>
</evidence>
<evidence type="ECO:0008006" key="14">
    <source>
        <dbReference type="Google" id="ProtNLM"/>
    </source>
</evidence>
<dbReference type="Pfam" id="PF18147">
    <property type="entry name" value="Suv3_C_1"/>
    <property type="match status" value="1"/>
</dbReference>
<feature type="domain" description="ATP-dependent RNA helicase SUV3 C-terminal" evidence="10">
    <location>
        <begin position="209"/>
        <end position="255"/>
    </location>
</feature>
<dbReference type="FunFam" id="1.20.272.40:FF:000002">
    <property type="entry name" value="ATP-dependent RNA helicase SUV3, mitochondrial"/>
    <property type="match status" value="1"/>
</dbReference>
<keyword evidence="13" id="KW-1185">Reference proteome</keyword>
<dbReference type="InterPro" id="IPR027417">
    <property type="entry name" value="P-loop_NTPase"/>
</dbReference>
<dbReference type="GO" id="GO:0005524">
    <property type="term" value="F:ATP binding"/>
    <property type="evidence" value="ECO:0007669"/>
    <property type="project" value="UniProtKB-KW"/>
</dbReference>
<dbReference type="GO" id="GO:0000965">
    <property type="term" value="P:mitochondrial RNA 3'-end processing"/>
    <property type="evidence" value="ECO:0007669"/>
    <property type="project" value="TreeGrafter"/>
</dbReference>
<dbReference type="EMBL" id="CAMAPE010000047">
    <property type="protein sequence ID" value="CAH9105127.1"/>
    <property type="molecule type" value="Genomic_DNA"/>
</dbReference>
<evidence type="ECO:0000256" key="2">
    <source>
        <dbReference type="ARBA" id="ARBA00004474"/>
    </source>
</evidence>
<dbReference type="InterPro" id="IPR041082">
    <property type="entry name" value="Suv3_C_1"/>
</dbReference>
<dbReference type="PANTHER" id="PTHR12131:SF1">
    <property type="entry name" value="ATP-DEPENDENT RNA HELICASE SUPV3L1, MITOCHONDRIAL-RELATED"/>
    <property type="match status" value="1"/>
</dbReference>
<dbReference type="GO" id="GO:0045025">
    <property type="term" value="C:mitochondrial degradosome"/>
    <property type="evidence" value="ECO:0007669"/>
    <property type="project" value="TreeGrafter"/>
</dbReference>
<evidence type="ECO:0000256" key="5">
    <source>
        <dbReference type="ARBA" id="ARBA00022801"/>
    </source>
</evidence>
<name>A0A9P0ZKK3_CUSEU</name>
<gene>
    <name evidence="12" type="ORF">CEURO_LOCUS16815</name>
</gene>
<dbReference type="AlphaFoldDB" id="A0A9P0ZKK3"/>
<evidence type="ECO:0000256" key="6">
    <source>
        <dbReference type="ARBA" id="ARBA00022806"/>
    </source>
</evidence>
<dbReference type="InterPro" id="IPR022192">
    <property type="entry name" value="SUV3_C"/>
</dbReference>
<feature type="domain" description="Suv3 C-terminal" evidence="11">
    <location>
        <begin position="143"/>
        <end position="184"/>
    </location>
</feature>
<dbReference type="InterPro" id="IPR050699">
    <property type="entry name" value="RNA-DNA_Helicase"/>
</dbReference>
<accession>A0A9P0ZKK3</accession>
<dbReference type="OrthoDB" id="6692397at2759"/>
<comment type="subcellular location">
    <subcellularLocation>
        <location evidence="1">Mitochondrion matrix</location>
        <location evidence="1">Mitochondrion nucleoid</location>
    </subcellularLocation>
    <subcellularLocation>
        <location evidence="2">Plastid</location>
    </subcellularLocation>
</comment>
<protein>
    <recommendedName>
        <fullName evidence="14">RNA helicase</fullName>
    </recommendedName>
</protein>
<dbReference type="Proteomes" id="UP001152484">
    <property type="component" value="Unassembled WGS sequence"/>
</dbReference>
<dbReference type="Pfam" id="PF00271">
    <property type="entry name" value="Helicase_C"/>
    <property type="match status" value="1"/>
</dbReference>
<comment type="subunit">
    <text evidence="3">Homodimer; in free form. Component of the mitochondrial degradosome (mtEXO) complex which is a heteropentamer containing 2 copies of SUPV3L1 and 3 copies of PNPT1.</text>
</comment>
<evidence type="ECO:0000313" key="13">
    <source>
        <dbReference type="Proteomes" id="UP001152484"/>
    </source>
</evidence>
<dbReference type="SUPFAM" id="SSF52540">
    <property type="entry name" value="P-loop containing nucleoside triphosphate hydrolases"/>
    <property type="match status" value="1"/>
</dbReference>
<dbReference type="Gene3D" id="1.20.58.1080">
    <property type="match status" value="1"/>
</dbReference>
<keyword evidence="8" id="KW-1135">Mitochondrion nucleoid</keyword>
<keyword evidence="4" id="KW-0547">Nucleotide-binding</keyword>
<dbReference type="Gene3D" id="1.20.272.40">
    <property type="match status" value="1"/>
</dbReference>
<dbReference type="GO" id="GO:0016787">
    <property type="term" value="F:hydrolase activity"/>
    <property type="evidence" value="ECO:0007669"/>
    <property type="project" value="UniProtKB-KW"/>
</dbReference>
<dbReference type="PANTHER" id="PTHR12131">
    <property type="entry name" value="ATP-DEPENDENT RNA AND DNA HELICASE"/>
    <property type="match status" value="1"/>
</dbReference>